<name>A0A1I6MRE3_9BACT</name>
<dbReference type="STRING" id="474950.SAMN05421771_3378"/>
<evidence type="ECO:0000313" key="2">
    <source>
        <dbReference type="Proteomes" id="UP000199024"/>
    </source>
</evidence>
<reference evidence="1 2" key="1">
    <citation type="submission" date="2016-10" db="EMBL/GenBank/DDBJ databases">
        <authorList>
            <person name="de Groot N.N."/>
        </authorList>
    </citation>
    <scope>NUCLEOTIDE SEQUENCE [LARGE SCALE GENOMIC DNA]</scope>
    <source>
        <strain evidence="1 2">DSM 21001</strain>
    </source>
</reference>
<organism evidence="1 2">
    <name type="scientific">Granulicella pectinivorans</name>
    <dbReference type="NCBI Taxonomy" id="474950"/>
    <lineage>
        <taxon>Bacteria</taxon>
        <taxon>Pseudomonadati</taxon>
        <taxon>Acidobacteriota</taxon>
        <taxon>Terriglobia</taxon>
        <taxon>Terriglobales</taxon>
        <taxon>Acidobacteriaceae</taxon>
        <taxon>Granulicella</taxon>
    </lineage>
</organism>
<dbReference type="AlphaFoldDB" id="A0A1I6MRE3"/>
<dbReference type="EMBL" id="FOZL01000001">
    <property type="protein sequence ID" value="SFS18201.1"/>
    <property type="molecule type" value="Genomic_DNA"/>
</dbReference>
<proteinExistence type="predicted"/>
<evidence type="ECO:0000313" key="1">
    <source>
        <dbReference type="EMBL" id="SFS18201.1"/>
    </source>
</evidence>
<dbReference type="Proteomes" id="UP000199024">
    <property type="component" value="Unassembled WGS sequence"/>
</dbReference>
<accession>A0A1I6MRE3</accession>
<gene>
    <name evidence="1" type="ORF">SAMN05421771_3378</name>
</gene>
<sequence length="58" mass="6815">MKDTMTPRQTAIIEDGLKLLTDDQLELALEASLYCLDTWRRAHDRTLQDSMFRNGYPR</sequence>
<protein>
    <submittedName>
        <fullName evidence="1">Uncharacterized protein</fullName>
    </submittedName>
</protein>
<keyword evidence="2" id="KW-1185">Reference proteome</keyword>